<evidence type="ECO:0000256" key="5">
    <source>
        <dbReference type="ARBA" id="ARBA00022840"/>
    </source>
</evidence>
<keyword evidence="7 8" id="KW-0472">Membrane</keyword>
<dbReference type="Pfam" id="PF00005">
    <property type="entry name" value="ABC_tran"/>
    <property type="match status" value="1"/>
</dbReference>
<dbReference type="InterPro" id="IPR003593">
    <property type="entry name" value="AAA+_ATPase"/>
</dbReference>
<evidence type="ECO:0000256" key="6">
    <source>
        <dbReference type="ARBA" id="ARBA00022989"/>
    </source>
</evidence>
<dbReference type="FunFam" id="3.40.50.300:FF:000633">
    <property type="entry name" value="ABC transporter A family member 7"/>
    <property type="match status" value="1"/>
</dbReference>
<protein>
    <recommendedName>
        <fullName evidence="9">ABC transporter domain-containing protein</fullName>
    </recommendedName>
</protein>
<dbReference type="CDD" id="cd03263">
    <property type="entry name" value="ABC_subfamily_A"/>
    <property type="match status" value="1"/>
</dbReference>
<feature type="transmembrane region" description="Helical" evidence="8">
    <location>
        <begin position="36"/>
        <end position="54"/>
    </location>
</feature>
<dbReference type="SMART" id="SM00382">
    <property type="entry name" value="AAA"/>
    <property type="match status" value="1"/>
</dbReference>
<feature type="transmembrane region" description="Helical" evidence="8">
    <location>
        <begin position="403"/>
        <end position="425"/>
    </location>
</feature>
<evidence type="ECO:0000256" key="7">
    <source>
        <dbReference type="ARBA" id="ARBA00023136"/>
    </source>
</evidence>
<dbReference type="InterPro" id="IPR017871">
    <property type="entry name" value="ABC_transporter-like_CS"/>
</dbReference>
<feature type="transmembrane region" description="Helical" evidence="8">
    <location>
        <begin position="432"/>
        <end position="453"/>
    </location>
</feature>
<organism evidence="10">
    <name type="scientific">Cucumis melo</name>
    <name type="common">Muskmelon</name>
    <dbReference type="NCBI Taxonomy" id="3656"/>
    <lineage>
        <taxon>Eukaryota</taxon>
        <taxon>Viridiplantae</taxon>
        <taxon>Streptophyta</taxon>
        <taxon>Embryophyta</taxon>
        <taxon>Tracheophyta</taxon>
        <taxon>Spermatophyta</taxon>
        <taxon>Magnoliopsida</taxon>
        <taxon>eudicotyledons</taxon>
        <taxon>Gunneridae</taxon>
        <taxon>Pentapetalae</taxon>
        <taxon>rosids</taxon>
        <taxon>fabids</taxon>
        <taxon>Cucurbitales</taxon>
        <taxon>Cucurbitaceae</taxon>
        <taxon>Benincaseae</taxon>
        <taxon>Cucumis</taxon>
    </lineage>
</organism>
<dbReference type="GO" id="GO:0005524">
    <property type="term" value="F:ATP binding"/>
    <property type="evidence" value="ECO:0007669"/>
    <property type="project" value="UniProtKB-KW"/>
</dbReference>
<dbReference type="AlphaFoldDB" id="A0A9I9DEA3"/>
<dbReference type="SUPFAM" id="SSF52540">
    <property type="entry name" value="P-loop containing nucleoside triphosphate hydrolases"/>
    <property type="match status" value="1"/>
</dbReference>
<sequence length="919" mass="102342">MADHSVGPASFWTQANALLRKNLTYQKRNMNANVRLILFPFLLCLLLVLIQSLVDNELDKPKFRCGCSCIDTNGDGRCEEVCGVQFSTLDQASSCPIESPPEWPPLLQMPAPEFRAVRTNFNPFNDLPDESCRRTGTCPATVLFTGTNKTLGEILAGSMFTNSFNLNSNNVSDGIAFNVVGSSSMTENNNFLEPAFASDLPFVEIRCVQGLHLWRNTASEVNDELYKGFHKGNSEGKVNEILAGFDFLNSNANNFNVTVWYNSSFKNDSGNAPPALLRIPRSATNAYLKHLQGPGTEIPFEFVKEMPKAASKLRLDLSSLLGTLFFTWVVLQLFPVVLQSLVYEKQQKLRIMMKMHGLGDGPYWLISYAYFLTISAIYVLCFVIFGSVIGLKFFRLNDYSIQFVFYLLYINLQISLAFLTAAWFSNVKTAAVIAYILVFGTGLLGGFLFQFFLEDPSFPNAWIIVLELFPGFALYRGLYEFAQYSFNGNFMGTDGMRWGNLSDKSNGMRDVMIIMVVEWLLVFLVAYYVDQISSSGGGKSPLFFLRRFQKKAAASFRLPSLRKQGSKVFVQMEKPDVIQEREKVEQLLLEPDASHAILCDNLKKVYPGRDGNPEKFAVKGLSLAVPRGECFGMLGPNGAGKTSFISMMIGLTKPSAGAAYVQGMDIRHDMDRIYTSMGVCPQHDLLWEQLTGREHLLFYGRLKNLRGSALTEAVEESLKGVNLYHGGIADKQAGKYSGGMKRRLSVAISLIGDPKVVYMDEPSTGLDPASRNSLWNVVKHAKQDRAIILTTHSMEEAEVLCDRLGIFVDGSLQCIGNPKELKGRYGGSYVFTMTTSENHDVDVENMVKNLSPNASKIYHISGTQKFELPKQEVRIGDVFQAVENAKSRFTVFAWGLADTTLEDVFIKVARGAQASIDLS</sequence>
<evidence type="ECO:0000256" key="4">
    <source>
        <dbReference type="ARBA" id="ARBA00022741"/>
    </source>
</evidence>
<comment type="similarity">
    <text evidence="2">Belongs to the ABC transporter superfamily. ABCA family. CPR flippase (TC 3.A.1.211) subfamily.</text>
</comment>
<dbReference type="Gene3D" id="3.40.50.300">
    <property type="entry name" value="P-loop containing nucleotide triphosphate hydrolases"/>
    <property type="match status" value="1"/>
</dbReference>
<feature type="transmembrane region" description="Helical" evidence="8">
    <location>
        <begin position="459"/>
        <end position="478"/>
    </location>
</feature>
<evidence type="ECO:0000256" key="2">
    <source>
        <dbReference type="ARBA" id="ARBA00008526"/>
    </source>
</evidence>
<dbReference type="Pfam" id="PF12698">
    <property type="entry name" value="ABC2_membrane_3"/>
    <property type="match status" value="1"/>
</dbReference>
<evidence type="ECO:0000259" key="9">
    <source>
        <dbReference type="PROSITE" id="PS50893"/>
    </source>
</evidence>
<name>A0A9I9DEA3_CUCME</name>
<evidence type="ECO:0000256" key="3">
    <source>
        <dbReference type="ARBA" id="ARBA00022692"/>
    </source>
</evidence>
<feature type="domain" description="ABC transporter" evidence="9">
    <location>
        <begin position="597"/>
        <end position="834"/>
    </location>
</feature>
<feature type="transmembrane region" description="Helical" evidence="8">
    <location>
        <begin position="363"/>
        <end position="391"/>
    </location>
</feature>
<keyword evidence="6 8" id="KW-1133">Transmembrane helix</keyword>
<feature type="transmembrane region" description="Helical" evidence="8">
    <location>
        <begin position="320"/>
        <end position="342"/>
    </location>
</feature>
<proteinExistence type="inferred from homology"/>
<comment type="subcellular location">
    <subcellularLocation>
        <location evidence="1">Membrane</location>
        <topology evidence="1">Multi-pass membrane protein</topology>
    </subcellularLocation>
</comment>
<keyword evidence="4" id="KW-0547">Nucleotide-binding</keyword>
<evidence type="ECO:0000256" key="1">
    <source>
        <dbReference type="ARBA" id="ARBA00004141"/>
    </source>
</evidence>
<keyword evidence="5" id="KW-0067">ATP-binding</keyword>
<dbReference type="PANTHER" id="PTHR19229">
    <property type="entry name" value="ATP-BINDING CASSETTE TRANSPORTER SUBFAMILY A ABCA"/>
    <property type="match status" value="1"/>
</dbReference>
<dbReference type="InterPro" id="IPR027417">
    <property type="entry name" value="P-loop_NTPase"/>
</dbReference>
<accession>A0A9I9DEA3</accession>
<dbReference type="Pfam" id="PF24526">
    <property type="entry name" value="ABCA12_C"/>
    <property type="match status" value="1"/>
</dbReference>
<dbReference type="PROSITE" id="PS50893">
    <property type="entry name" value="ABC_TRANSPORTER_2"/>
    <property type="match status" value="1"/>
</dbReference>
<dbReference type="GO" id="GO:0016020">
    <property type="term" value="C:membrane"/>
    <property type="evidence" value="ECO:0007669"/>
    <property type="project" value="UniProtKB-SubCell"/>
</dbReference>
<dbReference type="GO" id="GO:0005319">
    <property type="term" value="F:lipid transporter activity"/>
    <property type="evidence" value="ECO:0007669"/>
    <property type="project" value="TreeGrafter"/>
</dbReference>
<dbReference type="PROSITE" id="PS00211">
    <property type="entry name" value="ABC_TRANSPORTER_1"/>
    <property type="match status" value="1"/>
</dbReference>
<dbReference type="InterPro" id="IPR003439">
    <property type="entry name" value="ABC_transporter-like_ATP-bd"/>
</dbReference>
<dbReference type="Gramene" id="MELO3C017160.2.1">
    <property type="protein sequence ID" value="MELO3C017160.2.1"/>
    <property type="gene ID" value="MELO3C017160.2"/>
</dbReference>
<dbReference type="PANTHER" id="PTHR19229:SF154">
    <property type="entry name" value="ABC TRANSPORTER A FAMILY MEMBER 3-RELATED"/>
    <property type="match status" value="1"/>
</dbReference>
<keyword evidence="3 8" id="KW-0812">Transmembrane</keyword>
<reference evidence="10" key="1">
    <citation type="submission" date="2023-03" db="UniProtKB">
        <authorList>
            <consortium name="EnsemblPlants"/>
        </authorList>
    </citation>
    <scope>IDENTIFICATION</scope>
</reference>
<feature type="transmembrane region" description="Helical" evidence="8">
    <location>
        <begin position="511"/>
        <end position="529"/>
    </location>
</feature>
<dbReference type="EnsemblPlants" id="MELO3C017160.2.1">
    <property type="protein sequence ID" value="MELO3C017160.2.1"/>
    <property type="gene ID" value="MELO3C017160.2"/>
</dbReference>
<dbReference type="GO" id="GO:0016887">
    <property type="term" value="F:ATP hydrolysis activity"/>
    <property type="evidence" value="ECO:0007669"/>
    <property type="project" value="InterPro"/>
</dbReference>
<evidence type="ECO:0000313" key="10">
    <source>
        <dbReference type="EnsemblPlants" id="MELO3C017160.2.1"/>
    </source>
</evidence>
<dbReference type="InterPro" id="IPR026082">
    <property type="entry name" value="ABCA"/>
</dbReference>
<dbReference type="InterPro" id="IPR013525">
    <property type="entry name" value="ABC2_TM"/>
</dbReference>
<dbReference type="GO" id="GO:0140359">
    <property type="term" value="F:ABC-type transporter activity"/>
    <property type="evidence" value="ECO:0007669"/>
    <property type="project" value="InterPro"/>
</dbReference>
<evidence type="ECO:0000256" key="8">
    <source>
        <dbReference type="SAM" id="Phobius"/>
    </source>
</evidence>